<organism evidence="3">
    <name type="scientific">freshwater metagenome</name>
    <dbReference type="NCBI Taxonomy" id="449393"/>
    <lineage>
        <taxon>unclassified sequences</taxon>
        <taxon>metagenomes</taxon>
        <taxon>ecological metagenomes</taxon>
    </lineage>
</organism>
<name>A0A6J6YA63_9ZZZZ</name>
<gene>
    <name evidence="3" type="ORF">UFOPK2992_01186</name>
</gene>
<dbReference type="GO" id="GO:0016491">
    <property type="term" value="F:oxidoreductase activity"/>
    <property type="evidence" value="ECO:0007669"/>
    <property type="project" value="InterPro"/>
</dbReference>
<feature type="domain" description="Aldehyde oxidase/xanthine dehydrogenase second molybdopterin binding" evidence="2">
    <location>
        <begin position="261"/>
        <end position="381"/>
    </location>
</feature>
<evidence type="ECO:0000259" key="2">
    <source>
        <dbReference type="Pfam" id="PF20256"/>
    </source>
</evidence>
<accession>A0A6J6YA63</accession>
<dbReference type="PANTHER" id="PTHR11908:SF157">
    <property type="entry name" value="XANTHINE DEHYDROGENASE SUBUNIT D-RELATED"/>
    <property type="match status" value="1"/>
</dbReference>
<feature type="domain" description="Aldehyde oxidase/xanthine dehydrogenase second molybdopterin binding" evidence="2">
    <location>
        <begin position="397"/>
        <end position="497"/>
    </location>
</feature>
<dbReference type="InterPro" id="IPR046867">
    <property type="entry name" value="AldOxase/xan_DH_MoCoBD2"/>
</dbReference>
<dbReference type="InterPro" id="IPR037165">
    <property type="entry name" value="AldOxase/xan_DH_Mopterin-bd_sf"/>
</dbReference>
<dbReference type="AlphaFoldDB" id="A0A6J6YA63"/>
<dbReference type="GO" id="GO:0005506">
    <property type="term" value="F:iron ion binding"/>
    <property type="evidence" value="ECO:0007669"/>
    <property type="project" value="InterPro"/>
</dbReference>
<proteinExistence type="predicted"/>
<dbReference type="Pfam" id="PF02738">
    <property type="entry name" value="MoCoBD_1"/>
    <property type="match status" value="1"/>
</dbReference>
<dbReference type="InterPro" id="IPR016208">
    <property type="entry name" value="Ald_Oxase/xanthine_DH-like"/>
</dbReference>
<evidence type="ECO:0000259" key="1">
    <source>
        <dbReference type="Pfam" id="PF02738"/>
    </source>
</evidence>
<dbReference type="Pfam" id="PF20256">
    <property type="entry name" value="MoCoBD_2"/>
    <property type="match status" value="2"/>
</dbReference>
<reference evidence="3" key="1">
    <citation type="submission" date="2020-05" db="EMBL/GenBank/DDBJ databases">
        <authorList>
            <person name="Chiriac C."/>
            <person name="Salcher M."/>
            <person name="Ghai R."/>
            <person name="Kavagutti S V."/>
        </authorList>
    </citation>
    <scope>NUCLEOTIDE SEQUENCE</scope>
</reference>
<dbReference type="InterPro" id="IPR008274">
    <property type="entry name" value="AldOxase/xan_DH_MoCoBD1"/>
</dbReference>
<dbReference type="PANTHER" id="PTHR11908">
    <property type="entry name" value="XANTHINE DEHYDROGENASE"/>
    <property type="match status" value="1"/>
</dbReference>
<evidence type="ECO:0000313" key="3">
    <source>
        <dbReference type="EMBL" id="CAB4804156.1"/>
    </source>
</evidence>
<feature type="domain" description="Aldehyde oxidase/xanthine dehydrogenase first molybdopterin binding" evidence="1">
    <location>
        <begin position="6"/>
        <end position="236"/>
    </location>
</feature>
<dbReference type="SUPFAM" id="SSF56003">
    <property type="entry name" value="Molybdenum cofactor-binding domain"/>
    <property type="match status" value="1"/>
</dbReference>
<sequence>MLSTSEYSRGDVDAALAGSAFTVHEVFTTQRIEHAFLEPESTLAVPQPDGTLQVYSGGQGVWDDRDDIARMLGVDNDKVVVTLVSNGGAFGGKEDMCNQAHTALAAWWLKTPVKCTVSREESLRMHAKRHPIMLEYWAGCDADGKLTGLRVHAVGDSGAYASVGMKVLERAAGHASGPYRVPAIDVTAVAARTNNPVCGAFRGFGANQAQFAMEGVLDRLAQQVGISGWEIRKRNVIHPGEVWGPGQVMDEGSAGAEACLDAIKGRYDEARTAGKAVGLGLGLKNSGLGNGFRELCRAVVRFRETPDAHGRDIEVRHGFTEMGQGVHTVALQIAAEELGIDPNRIEVIVDTTRQLGFGQTTGSRGTLMAAGSVQQAALAAVAGGCEIGIDYVGEHLVDWTQKIGDPDAPNPLIHAAFGYAAQMAVIDRGTGLVERVVAVHDVGRAVNPLLCEGQIEGSVHMGLGYALTEQFPHDPETGFPTNTTLRSLGIMRAKDVPIIEVQLVEVPQPRSPYGIKGVGEIGLVPTAPAVAAALFDLDGEWRNTLPMRPKSEADD</sequence>
<dbReference type="Gene3D" id="3.30.365.10">
    <property type="entry name" value="Aldehyde oxidase/xanthine dehydrogenase, molybdopterin binding domain"/>
    <property type="match status" value="4"/>
</dbReference>
<dbReference type="EMBL" id="CAFAAI010000206">
    <property type="protein sequence ID" value="CAB4804156.1"/>
    <property type="molecule type" value="Genomic_DNA"/>
</dbReference>
<protein>
    <submittedName>
        <fullName evidence="3">Unannotated protein</fullName>
    </submittedName>
</protein>